<dbReference type="EMBL" id="CP036271">
    <property type="protein sequence ID" value="QDT56373.1"/>
    <property type="molecule type" value="Genomic_DNA"/>
</dbReference>
<gene>
    <name evidence="1" type="ORF">Pan44_44270</name>
</gene>
<dbReference type="KEGG" id="ccos:Pan44_44270"/>
<dbReference type="InParanoid" id="A0A517SJR5"/>
<dbReference type="Proteomes" id="UP000315700">
    <property type="component" value="Chromosome"/>
</dbReference>
<protein>
    <submittedName>
        <fullName evidence="1">Uncharacterized protein</fullName>
    </submittedName>
</protein>
<evidence type="ECO:0000313" key="1">
    <source>
        <dbReference type="EMBL" id="QDT56373.1"/>
    </source>
</evidence>
<name>A0A517SJR5_9PLAN</name>
<reference evidence="1 2" key="1">
    <citation type="submission" date="2019-02" db="EMBL/GenBank/DDBJ databases">
        <title>Deep-cultivation of Planctomycetes and their phenomic and genomic characterization uncovers novel biology.</title>
        <authorList>
            <person name="Wiegand S."/>
            <person name="Jogler M."/>
            <person name="Boedeker C."/>
            <person name="Pinto D."/>
            <person name="Vollmers J."/>
            <person name="Rivas-Marin E."/>
            <person name="Kohn T."/>
            <person name="Peeters S.H."/>
            <person name="Heuer A."/>
            <person name="Rast P."/>
            <person name="Oberbeckmann S."/>
            <person name="Bunk B."/>
            <person name="Jeske O."/>
            <person name="Meyerdierks A."/>
            <person name="Storesund J.E."/>
            <person name="Kallscheuer N."/>
            <person name="Luecker S."/>
            <person name="Lage O.M."/>
            <person name="Pohl T."/>
            <person name="Merkel B.J."/>
            <person name="Hornburger P."/>
            <person name="Mueller R.-W."/>
            <person name="Bruemmer F."/>
            <person name="Labrenz M."/>
            <person name="Spormann A.M."/>
            <person name="Op den Camp H."/>
            <person name="Overmann J."/>
            <person name="Amann R."/>
            <person name="Jetten M.S.M."/>
            <person name="Mascher T."/>
            <person name="Medema M.H."/>
            <person name="Devos D.P."/>
            <person name="Kaster A.-K."/>
            <person name="Ovreas L."/>
            <person name="Rohde M."/>
            <person name="Galperin M.Y."/>
            <person name="Jogler C."/>
        </authorList>
    </citation>
    <scope>NUCLEOTIDE SEQUENCE [LARGE SCALE GENOMIC DNA]</scope>
    <source>
        <strain evidence="1 2">Pan44</strain>
    </source>
</reference>
<accession>A0A517SJR5</accession>
<organism evidence="1 2">
    <name type="scientific">Caulifigura coniformis</name>
    <dbReference type="NCBI Taxonomy" id="2527983"/>
    <lineage>
        <taxon>Bacteria</taxon>
        <taxon>Pseudomonadati</taxon>
        <taxon>Planctomycetota</taxon>
        <taxon>Planctomycetia</taxon>
        <taxon>Planctomycetales</taxon>
        <taxon>Planctomycetaceae</taxon>
        <taxon>Caulifigura</taxon>
    </lineage>
</organism>
<proteinExistence type="predicted"/>
<dbReference type="OrthoDB" id="281357at2"/>
<sequence>MADHSEYQKKIIKRYYDNRDQLDETKLAELVTSLYLASTDKQRDKLWTTARDVMERLEIPQTRLNHVWERRDPAILAEVVKDLQSGVLRKKPNKPAT</sequence>
<keyword evidence="2" id="KW-1185">Reference proteome</keyword>
<dbReference type="AlphaFoldDB" id="A0A517SJR5"/>
<evidence type="ECO:0000313" key="2">
    <source>
        <dbReference type="Proteomes" id="UP000315700"/>
    </source>
</evidence>
<dbReference type="RefSeq" id="WP_145033777.1">
    <property type="nucleotide sequence ID" value="NZ_CP036271.1"/>
</dbReference>